<dbReference type="PROSITE" id="PS50048">
    <property type="entry name" value="ZN2_CY6_FUNGAL_2"/>
    <property type="match status" value="1"/>
</dbReference>
<feature type="region of interest" description="Disordered" evidence="2">
    <location>
        <begin position="432"/>
        <end position="460"/>
    </location>
</feature>
<feature type="compositionally biased region" description="Polar residues" evidence="2">
    <location>
        <begin position="435"/>
        <end position="453"/>
    </location>
</feature>
<organism evidence="4 5">
    <name type="scientific">Dactylonectria macrodidyma</name>
    <dbReference type="NCBI Taxonomy" id="307937"/>
    <lineage>
        <taxon>Eukaryota</taxon>
        <taxon>Fungi</taxon>
        <taxon>Dikarya</taxon>
        <taxon>Ascomycota</taxon>
        <taxon>Pezizomycotina</taxon>
        <taxon>Sordariomycetes</taxon>
        <taxon>Hypocreomycetidae</taxon>
        <taxon>Hypocreales</taxon>
        <taxon>Nectriaceae</taxon>
        <taxon>Dactylonectria</taxon>
    </lineage>
</organism>
<dbReference type="PROSITE" id="PS00463">
    <property type="entry name" value="ZN2_CY6_FUNGAL_1"/>
    <property type="match status" value="1"/>
</dbReference>
<dbReference type="InterPro" id="IPR053178">
    <property type="entry name" value="Osmoadaptation_assoc"/>
</dbReference>
<comment type="caution">
    <text evidence="4">The sequence shown here is derived from an EMBL/GenBank/DDBJ whole genome shotgun (WGS) entry which is preliminary data.</text>
</comment>
<name>A0A9P9F465_9HYPO</name>
<sequence>MVGVPSSRGCAACRKQKKKCDQQQPVCGRCSRLSIPCIGNGVKRWIFKQENASTSTNRTVPSPRHSPSNETTRVVSSLVFFLGVDDIRYGIRALGGDFITDLPRRVGSSQTLDTSVRAILASYQTLQYQGSKVEALARYGDALTALSTCLQDPKQSFATKIYTVYNINVCQEIIDRKPKYQQKHLEVIATLLQEAHSQGRLAEIKDYLNGLCRLIAWESMINPNIILGTWFWEALNYSNTPRPITYYKPEIMMTVDIANLAEIGRFLRAPKKHLAQIRHLYNFMQSTKPRIRLATDQMRAVAAGPAASASLIRMSAAYSVGYGTLLAMASILNRLLRMFDGDPGLVIESHTFCDEAIALAYNCSAFRPLGTLHIPNILKMMWAATSRAYRCAELEALIVDWETDIGGHLSIEEAHWIKDRLDELEARQYEYEGTQDPSIHPQGNTRVSDTSEPTGGCSIL</sequence>
<dbReference type="PANTHER" id="PTHR38111:SF11">
    <property type="entry name" value="TRANSCRIPTION FACTOR DOMAIN-CONTAINING PROTEIN-RELATED"/>
    <property type="match status" value="1"/>
</dbReference>
<dbReference type="OrthoDB" id="3509362at2759"/>
<proteinExistence type="predicted"/>
<dbReference type="Proteomes" id="UP000738349">
    <property type="component" value="Unassembled WGS sequence"/>
</dbReference>
<protein>
    <recommendedName>
        <fullName evidence="3">Zn(2)-C6 fungal-type domain-containing protein</fullName>
    </recommendedName>
</protein>
<evidence type="ECO:0000313" key="5">
    <source>
        <dbReference type="Proteomes" id="UP000738349"/>
    </source>
</evidence>
<dbReference type="SUPFAM" id="SSF57701">
    <property type="entry name" value="Zn2/Cys6 DNA-binding domain"/>
    <property type="match status" value="1"/>
</dbReference>
<gene>
    <name evidence="4" type="ORF">EDB81DRAFT_930933</name>
</gene>
<dbReference type="PANTHER" id="PTHR38111">
    <property type="entry name" value="ZN(2)-C6 FUNGAL-TYPE DOMAIN-CONTAINING PROTEIN-RELATED"/>
    <property type="match status" value="1"/>
</dbReference>
<accession>A0A9P9F465</accession>
<evidence type="ECO:0000256" key="2">
    <source>
        <dbReference type="SAM" id="MobiDB-lite"/>
    </source>
</evidence>
<dbReference type="Pfam" id="PF00172">
    <property type="entry name" value="Zn_clus"/>
    <property type="match status" value="1"/>
</dbReference>
<dbReference type="InterPro" id="IPR001138">
    <property type="entry name" value="Zn2Cys6_DnaBD"/>
</dbReference>
<dbReference type="Gene3D" id="4.10.240.10">
    <property type="entry name" value="Zn(2)-C6 fungal-type DNA-binding domain"/>
    <property type="match status" value="1"/>
</dbReference>
<reference evidence="4" key="1">
    <citation type="journal article" date="2021" name="Nat. Commun.">
        <title>Genetic determinants of endophytism in the Arabidopsis root mycobiome.</title>
        <authorList>
            <person name="Mesny F."/>
            <person name="Miyauchi S."/>
            <person name="Thiergart T."/>
            <person name="Pickel B."/>
            <person name="Atanasova L."/>
            <person name="Karlsson M."/>
            <person name="Huettel B."/>
            <person name="Barry K.W."/>
            <person name="Haridas S."/>
            <person name="Chen C."/>
            <person name="Bauer D."/>
            <person name="Andreopoulos W."/>
            <person name="Pangilinan J."/>
            <person name="LaButti K."/>
            <person name="Riley R."/>
            <person name="Lipzen A."/>
            <person name="Clum A."/>
            <person name="Drula E."/>
            <person name="Henrissat B."/>
            <person name="Kohler A."/>
            <person name="Grigoriev I.V."/>
            <person name="Martin F.M."/>
            <person name="Hacquard S."/>
        </authorList>
    </citation>
    <scope>NUCLEOTIDE SEQUENCE</scope>
    <source>
        <strain evidence="4">MPI-CAGE-AT-0147</strain>
    </source>
</reference>
<dbReference type="GO" id="GO:0008270">
    <property type="term" value="F:zinc ion binding"/>
    <property type="evidence" value="ECO:0007669"/>
    <property type="project" value="InterPro"/>
</dbReference>
<dbReference type="InterPro" id="IPR036864">
    <property type="entry name" value="Zn2-C6_fun-type_DNA-bd_sf"/>
</dbReference>
<evidence type="ECO:0000313" key="4">
    <source>
        <dbReference type="EMBL" id="KAH7152629.1"/>
    </source>
</evidence>
<dbReference type="GO" id="GO:0000981">
    <property type="term" value="F:DNA-binding transcription factor activity, RNA polymerase II-specific"/>
    <property type="evidence" value="ECO:0007669"/>
    <property type="project" value="InterPro"/>
</dbReference>
<evidence type="ECO:0000256" key="1">
    <source>
        <dbReference type="ARBA" id="ARBA00023242"/>
    </source>
</evidence>
<evidence type="ECO:0000259" key="3">
    <source>
        <dbReference type="PROSITE" id="PS50048"/>
    </source>
</evidence>
<dbReference type="AlphaFoldDB" id="A0A9P9F465"/>
<dbReference type="SMART" id="SM00066">
    <property type="entry name" value="GAL4"/>
    <property type="match status" value="1"/>
</dbReference>
<keyword evidence="5" id="KW-1185">Reference proteome</keyword>
<keyword evidence="1" id="KW-0539">Nucleus</keyword>
<dbReference type="EMBL" id="JAGMUV010000006">
    <property type="protein sequence ID" value="KAH7152629.1"/>
    <property type="molecule type" value="Genomic_DNA"/>
</dbReference>
<feature type="domain" description="Zn(2)-C6 fungal-type" evidence="3">
    <location>
        <begin position="9"/>
        <end position="37"/>
    </location>
</feature>